<reference evidence="1" key="2">
    <citation type="journal article" date="2015" name="Fish Shellfish Immunol.">
        <title>Early steps in the European eel (Anguilla anguilla)-Vibrio vulnificus interaction in the gills: Role of the RtxA13 toxin.</title>
        <authorList>
            <person name="Callol A."/>
            <person name="Pajuelo D."/>
            <person name="Ebbesson L."/>
            <person name="Teles M."/>
            <person name="MacKenzie S."/>
            <person name="Amaro C."/>
        </authorList>
    </citation>
    <scope>NUCLEOTIDE SEQUENCE</scope>
</reference>
<accession>A0A0E9VMD7</accession>
<evidence type="ECO:0000313" key="1">
    <source>
        <dbReference type="EMBL" id="JAH78388.1"/>
    </source>
</evidence>
<organism evidence="1">
    <name type="scientific">Anguilla anguilla</name>
    <name type="common">European freshwater eel</name>
    <name type="synonym">Muraena anguilla</name>
    <dbReference type="NCBI Taxonomy" id="7936"/>
    <lineage>
        <taxon>Eukaryota</taxon>
        <taxon>Metazoa</taxon>
        <taxon>Chordata</taxon>
        <taxon>Craniata</taxon>
        <taxon>Vertebrata</taxon>
        <taxon>Euteleostomi</taxon>
        <taxon>Actinopterygii</taxon>
        <taxon>Neopterygii</taxon>
        <taxon>Teleostei</taxon>
        <taxon>Anguilliformes</taxon>
        <taxon>Anguillidae</taxon>
        <taxon>Anguilla</taxon>
    </lineage>
</organism>
<name>A0A0E9VMD7_ANGAN</name>
<reference evidence="1" key="1">
    <citation type="submission" date="2014-11" db="EMBL/GenBank/DDBJ databases">
        <authorList>
            <person name="Amaro Gonzalez C."/>
        </authorList>
    </citation>
    <scope>NUCLEOTIDE SEQUENCE</scope>
</reference>
<dbReference type="AlphaFoldDB" id="A0A0E9VMD7"/>
<dbReference type="EMBL" id="GBXM01030189">
    <property type="protein sequence ID" value="JAH78388.1"/>
    <property type="molecule type" value="Transcribed_RNA"/>
</dbReference>
<proteinExistence type="predicted"/>
<protein>
    <submittedName>
        <fullName evidence="1">Uncharacterized protein</fullName>
    </submittedName>
</protein>
<sequence length="47" mass="5146">MLIAIKCPLAGEFGAHRFQSKLHMKGLPQTPLYASSAVVCGEKRSSW</sequence>